<dbReference type="Pfam" id="PF00534">
    <property type="entry name" value="Glycos_transf_1"/>
    <property type="match status" value="1"/>
</dbReference>
<organism evidence="3 4">
    <name type="scientific">Desulfallas thermosapovorans DSM 6562</name>
    <dbReference type="NCBI Taxonomy" id="1121431"/>
    <lineage>
        <taxon>Bacteria</taxon>
        <taxon>Bacillati</taxon>
        <taxon>Bacillota</taxon>
        <taxon>Clostridia</taxon>
        <taxon>Eubacteriales</taxon>
        <taxon>Desulfallaceae</taxon>
        <taxon>Desulfallas</taxon>
    </lineage>
</organism>
<comment type="caution">
    <text evidence="3">The sequence shown here is derived from an EMBL/GenBank/DDBJ whole genome shotgun (WGS) entry which is preliminary data.</text>
</comment>
<name>A0A5S4ZNC5_9FIRM</name>
<evidence type="ECO:0000313" key="4">
    <source>
        <dbReference type="Proteomes" id="UP000323166"/>
    </source>
</evidence>
<dbReference type="AlphaFoldDB" id="A0A5S4ZNC5"/>
<dbReference type="PANTHER" id="PTHR45947">
    <property type="entry name" value="SULFOQUINOVOSYL TRANSFERASE SQD2"/>
    <property type="match status" value="1"/>
</dbReference>
<dbReference type="Gene3D" id="3.40.50.2000">
    <property type="entry name" value="Glycogen Phosphorylase B"/>
    <property type="match status" value="2"/>
</dbReference>
<evidence type="ECO:0000259" key="2">
    <source>
        <dbReference type="Pfam" id="PF13579"/>
    </source>
</evidence>
<protein>
    <submittedName>
        <fullName evidence="3">Glycosyltransferase involved in cell wall biosynthesis</fullName>
    </submittedName>
</protein>
<dbReference type="Pfam" id="PF13579">
    <property type="entry name" value="Glyco_trans_4_4"/>
    <property type="match status" value="1"/>
</dbReference>
<keyword evidence="3" id="KW-0808">Transferase</keyword>
<feature type="domain" description="Glycosyltransferase subfamily 4-like N-terminal" evidence="2">
    <location>
        <begin position="22"/>
        <end position="171"/>
    </location>
</feature>
<dbReference type="RefSeq" id="WP_166512699.1">
    <property type="nucleotide sequence ID" value="NZ_VNHM01000021.1"/>
</dbReference>
<keyword evidence="4" id="KW-1185">Reference proteome</keyword>
<dbReference type="InterPro" id="IPR050194">
    <property type="entry name" value="Glycosyltransferase_grp1"/>
</dbReference>
<reference evidence="3 4" key="1">
    <citation type="submission" date="2019-07" db="EMBL/GenBank/DDBJ databases">
        <title>Genomic Encyclopedia of Type Strains, Phase I: the one thousand microbial genomes (KMG-I) project.</title>
        <authorList>
            <person name="Kyrpides N."/>
        </authorList>
    </citation>
    <scope>NUCLEOTIDE SEQUENCE [LARGE SCALE GENOMIC DNA]</scope>
    <source>
        <strain evidence="3 4">DSM 6562</strain>
    </source>
</reference>
<dbReference type="PANTHER" id="PTHR45947:SF3">
    <property type="entry name" value="SULFOQUINOVOSYL TRANSFERASE SQD2"/>
    <property type="match status" value="1"/>
</dbReference>
<dbReference type="CDD" id="cd03808">
    <property type="entry name" value="GT4_CapM-like"/>
    <property type="match status" value="1"/>
</dbReference>
<sequence length="410" mass="45391">MIRRPKVIHIVTAASSVGLMRGQLAYLREAGFDVYVISSPGEKLQIAKNREKVNVYAVPMEREISPLKDFVALWRLFLLMRRIKPVIVNVGTPKAGLLGGIAAYLARVPCRIYTLRGLRLETAKGFKKNVLYICEKVAVFCAHRVLPVSNSLCRQAVSLGLLDPKKAHVIGKGSSNGIDVSRFASMNEGALKHEKIRCQLGIPEDVPVIGFVGRLTKDKGIIELIKAYKVVKSAFPDVRLILIGRYEEGDPVPQNIREEIKSDKNIIQTGYVNDVAPYYRIMDCLAFPTHREGLGNVALEAAAAGVPVVGTLATGVVDAVIHGETGLLSPIGDVKALADNLIWVLKDENLRKRLGNAGRKYVEEHFQSEYIWQELKDFYLKVLVECGVAENNKEWGSLYNAAGEKYVKLQ</sequence>
<dbReference type="SUPFAM" id="SSF53756">
    <property type="entry name" value="UDP-Glycosyltransferase/glycogen phosphorylase"/>
    <property type="match status" value="1"/>
</dbReference>
<dbReference type="InterPro" id="IPR028098">
    <property type="entry name" value="Glyco_trans_4-like_N"/>
</dbReference>
<gene>
    <name evidence="3" type="ORF">LX24_02765</name>
</gene>
<proteinExistence type="predicted"/>
<evidence type="ECO:0000259" key="1">
    <source>
        <dbReference type="Pfam" id="PF00534"/>
    </source>
</evidence>
<dbReference type="EMBL" id="VNHM01000021">
    <property type="protein sequence ID" value="TYO93236.1"/>
    <property type="molecule type" value="Genomic_DNA"/>
</dbReference>
<feature type="domain" description="Glycosyl transferase family 1" evidence="1">
    <location>
        <begin position="194"/>
        <end position="360"/>
    </location>
</feature>
<dbReference type="InterPro" id="IPR001296">
    <property type="entry name" value="Glyco_trans_1"/>
</dbReference>
<dbReference type="Proteomes" id="UP000323166">
    <property type="component" value="Unassembled WGS sequence"/>
</dbReference>
<dbReference type="GO" id="GO:0016758">
    <property type="term" value="F:hexosyltransferase activity"/>
    <property type="evidence" value="ECO:0007669"/>
    <property type="project" value="TreeGrafter"/>
</dbReference>
<evidence type="ECO:0000313" key="3">
    <source>
        <dbReference type="EMBL" id="TYO93236.1"/>
    </source>
</evidence>
<accession>A0A5S4ZNC5</accession>